<name>G7DTD6_MIXOS</name>
<evidence type="ECO:0000259" key="15">
    <source>
        <dbReference type="SMART" id="SM00998"/>
    </source>
</evidence>
<feature type="domain" description="K Homology" evidence="14">
    <location>
        <begin position="1173"/>
        <end position="1253"/>
    </location>
</feature>
<dbReference type="eggNOG" id="KOG2208">
    <property type="taxonomic scope" value="Eukaryota"/>
</dbReference>
<dbReference type="CDD" id="cd22453">
    <property type="entry name" value="KH-I_MUG60_like"/>
    <property type="match status" value="1"/>
</dbReference>
<dbReference type="Gene3D" id="1.10.275.60">
    <property type="match status" value="1"/>
</dbReference>
<feature type="region of interest" description="Disordered" evidence="13">
    <location>
        <begin position="1"/>
        <end position="31"/>
    </location>
</feature>
<feature type="compositionally biased region" description="Low complexity" evidence="13">
    <location>
        <begin position="718"/>
        <end position="728"/>
    </location>
</feature>
<evidence type="ECO:0000256" key="4">
    <source>
        <dbReference type="ARBA" id="ARBA00008273"/>
    </source>
</evidence>
<reference evidence="16 17" key="2">
    <citation type="journal article" date="2012" name="Open Biol.">
        <title>Characteristics of nucleosomes and linker DNA regions on the genome of the basidiomycete Mixia osmundae revealed by mono- and dinucleosome mapping.</title>
        <authorList>
            <person name="Nishida H."/>
            <person name="Kondo S."/>
            <person name="Matsumoto T."/>
            <person name="Suzuki Y."/>
            <person name="Yoshikawa H."/>
            <person name="Taylor T.D."/>
            <person name="Sugiyama J."/>
        </authorList>
    </citation>
    <scope>NUCLEOTIDE SEQUENCE [LARGE SCALE GENOMIC DNA]</scope>
    <source>
        <strain evidence="17">CBS 9802 / IAM 14324 / JCM 22182 / KY 12970</strain>
    </source>
</reference>
<comment type="caution">
    <text evidence="16">The sequence shown here is derived from an EMBL/GenBank/DDBJ whole genome shotgun (WGS) entry which is preliminary data.</text>
</comment>
<keyword evidence="12" id="KW-0694">RNA-binding</keyword>
<evidence type="ECO:0000256" key="2">
    <source>
        <dbReference type="ARBA" id="ARBA00004706"/>
    </source>
</evidence>
<dbReference type="PANTHER" id="PTHR43172">
    <property type="entry name" value="ADENYLOSUCCINATE LYASE"/>
    <property type="match status" value="1"/>
</dbReference>
<dbReference type="GO" id="GO:0044208">
    <property type="term" value="P:'de novo' AMP biosynthetic process"/>
    <property type="evidence" value="ECO:0007669"/>
    <property type="project" value="UniProtKB-UniPathway"/>
</dbReference>
<feature type="compositionally biased region" description="Polar residues" evidence="13">
    <location>
        <begin position="843"/>
        <end position="855"/>
    </location>
</feature>
<evidence type="ECO:0000259" key="14">
    <source>
        <dbReference type="SMART" id="SM00322"/>
    </source>
</evidence>
<dbReference type="GO" id="GO:0004018">
    <property type="term" value="F:N6-(1,2-dicarboxyethyl)AMP AMP-lyase (fumarate-forming) activity"/>
    <property type="evidence" value="ECO:0007669"/>
    <property type="project" value="InterPro"/>
</dbReference>
<comment type="catalytic activity">
    <reaction evidence="1">
        <text>(2S)-2-[5-amino-1-(5-phospho-beta-D-ribosyl)imidazole-4-carboxamido]succinate = 5-amino-1-(5-phospho-beta-D-ribosyl)imidazole-4-carboxamide + fumarate</text>
        <dbReference type="Rhea" id="RHEA:23920"/>
        <dbReference type="ChEBI" id="CHEBI:29806"/>
        <dbReference type="ChEBI" id="CHEBI:58443"/>
        <dbReference type="ChEBI" id="CHEBI:58475"/>
        <dbReference type="EC" id="4.3.2.2"/>
    </reaction>
</comment>
<proteinExistence type="inferred from homology"/>
<feature type="compositionally biased region" description="Polar residues" evidence="13">
    <location>
        <begin position="1789"/>
        <end position="1800"/>
    </location>
</feature>
<dbReference type="OrthoDB" id="406045at2759"/>
<comment type="catalytic activity">
    <reaction evidence="11">
        <text>N(6)-(1,2-dicarboxyethyl)-AMP = fumarate + AMP</text>
        <dbReference type="Rhea" id="RHEA:16853"/>
        <dbReference type="ChEBI" id="CHEBI:29806"/>
        <dbReference type="ChEBI" id="CHEBI:57567"/>
        <dbReference type="ChEBI" id="CHEBI:456215"/>
        <dbReference type="EC" id="4.3.2.2"/>
    </reaction>
</comment>
<comment type="pathway">
    <text evidence="3">Purine metabolism; AMP biosynthesis via de novo pathway; AMP from IMP: step 2/2.</text>
</comment>
<dbReference type="InterPro" id="IPR008948">
    <property type="entry name" value="L-Aspartase-like"/>
</dbReference>
<feature type="region of interest" description="Disordered" evidence="13">
    <location>
        <begin position="1738"/>
        <end position="1800"/>
    </location>
</feature>
<dbReference type="Proteomes" id="UP000009131">
    <property type="component" value="Unassembled WGS sequence"/>
</dbReference>
<evidence type="ECO:0000256" key="3">
    <source>
        <dbReference type="ARBA" id="ARBA00004734"/>
    </source>
</evidence>
<dbReference type="Gene3D" id="3.30.1370.10">
    <property type="entry name" value="K Homology domain, type 1"/>
    <property type="match status" value="3"/>
</dbReference>
<protein>
    <recommendedName>
        <fullName evidence="7">Adenylosuccinate lyase</fullName>
        <ecNumber evidence="6">4.3.2.2</ecNumber>
    </recommendedName>
    <alternativeName>
        <fullName evidence="10">Adenylosuccinase</fullName>
    </alternativeName>
</protein>
<dbReference type="UniPathway" id="UPA00074">
    <property type="reaction ID" value="UER00132"/>
</dbReference>
<feature type="compositionally biased region" description="Low complexity" evidence="13">
    <location>
        <begin position="863"/>
        <end position="879"/>
    </location>
</feature>
<organism evidence="16 17">
    <name type="scientific">Mixia osmundae (strain CBS 9802 / IAM 14324 / JCM 22182 / KY 12970)</name>
    <dbReference type="NCBI Taxonomy" id="764103"/>
    <lineage>
        <taxon>Eukaryota</taxon>
        <taxon>Fungi</taxon>
        <taxon>Dikarya</taxon>
        <taxon>Basidiomycota</taxon>
        <taxon>Pucciniomycotina</taxon>
        <taxon>Mixiomycetes</taxon>
        <taxon>Mixiales</taxon>
        <taxon>Mixiaceae</taxon>
        <taxon>Mixia</taxon>
    </lineage>
</organism>
<dbReference type="SMART" id="SM00998">
    <property type="entry name" value="ADSL_C"/>
    <property type="match status" value="1"/>
</dbReference>
<comment type="pathway">
    <text evidence="2">Purine metabolism; IMP biosynthesis via de novo pathway; 5-amino-1-(5-phospho-D-ribosyl)imidazole-4-carboxamide from 5-amino-1-(5-phospho-D-ribosyl)imidazole-4-carboxylate: step 2/2.</text>
</comment>
<dbReference type="CDD" id="cd00105">
    <property type="entry name" value="KH-I"/>
    <property type="match status" value="1"/>
</dbReference>
<dbReference type="GO" id="GO:0006189">
    <property type="term" value="P:'de novo' IMP biosynthetic process"/>
    <property type="evidence" value="ECO:0007669"/>
    <property type="project" value="UniProtKB-UniPathway"/>
</dbReference>
<dbReference type="GO" id="GO:0003723">
    <property type="term" value="F:RNA binding"/>
    <property type="evidence" value="ECO:0007669"/>
    <property type="project" value="UniProtKB-UniRule"/>
</dbReference>
<sequence length="1809" mass="197692">MAEATPKGAAKRPEMIAQGSSKRLATPKPPADMYAYQTPLSSRYASAEMSGLFSSATRFGTWRKLWLNLAIAEKELGLPIPDEAIDQMRKHLTLDPKQMQQANDEEKKRRHDVMAHVHVFGLVAPAAAPIIHLGATSCYVTDNADLIFLKEGLALLIDKLAVVIDRFATWAKKHRDLPCLGWTHFQPAQLTTVGKRATLWIQELLWDLRNIKRAHSDLGFRGVKGTTGTQASFLALFDGDHAKVEKLDHLVTKLSGFDHAYPVTGQTYSRKIDIDVLQPLASFGATAHKIATDIRLLANLKEVEEPFEKDQIGSSAMAYKRNPMRCERVCSLARHLMVLQQNALMTSSVQWFERTLDDSANRRVTIPEAFLTTDIILTTLQNVSEGMVVYPAIIKRHIAQELPFMATENIIMAIVKKGGDRQLVHEKIRVLSHQAGKVVKEEGGENDLIQRVRDDDFFKAIHGDLEGLLDPKSFYGRAPQQVDSFLADHVEPALKPYRESGALSQAGSAELNLGVRRQLAGAVAAGEALPWSPLPYTNNGLSVHTRRSSSKSHVTLTTTNTKTGIETRDDSRQSPCDLESSSRTLAAAKSVEDIPVHPFDTHILPDVDLRIESLLETGSSSQGALPDLINPSEGLSCTFRRFEFSQRVRAPSGPLTQSHRTDSLTMELYTLSFCMPRVSSSRGSSSESIGQQESRPAHALPKSSLSATRPALASNPGSYASAAATTSSDPVQALPQPRHSDEAIRPRRTSLLSNVSTPETLLESSAKVAASDVLAGPSRREVSFGHGQAQSVSVSYTQADPDRQRATRYHHGHSASLGAAVTPPRHRSSSNLTDISFPGSGTGSRDQSARQSPVSTFLPPLPAAESRSAAGAIGASSARDPAPGSASPASRHIRSLTASGLTTRSPDLLPLEDVLRSREPSRNQSISGPIGFVPQRASEEQISAVGSGQLSNTQPVNIALSASARPARDRVSVSSFGTARSLHTSNNSVVSVLSTSASSVNSSGADQGDSASSALLLGDQTDHLISLESQRAMTQLTAELMSQSNCLVNSQLVTASDAAPERFNLYLSGSFPGVMASRMALLLKSPLPNKSVVYVPRSDVLDADEQVKTEMRRKLDEIASLTKAHLAIVGQASQIIDYGLELKRTVAIVITGPYESVEQARVRLLVLLDELTGLHSEVCEIDYKLHNIIAGRQRAVLQSIQEETMTNIYFPTSLSGLIDAKNPSLQSRQNLVFITGDFFGVQRAREVLFQISLNQSKCIISRDTAVLPRKLDWLLTQRSGELKSIMTDNATFVAFPPIGSQISHVSIFGDVRANIERTIRSLMLLASEYYVASVWLLPLQFDARGTSGSLSASDIPQILRHLAIESGAEVIFKGNSFEIHGLESEVKLAVTELIRHEVVKSFHAEVRFQIELANEHRDFLSGKKNGKLTKIMKQALVKIRFESFNDYNFLIDLSGNQSNILEGLALLQEELPSELSFHVPETYHKRIIGVGGKNIQRIMKRLGVYVKFANSEEHAVMGGYRHNADNVVARTPAKNAASLAELKASVLELVNARDKDFVTVSVDVPRRYQRSLTGEKSIFVHDIEKKTNCLLRYPARETGSDNVEIYGPASEIPSAIAALKQHIPSEAEYRLPHSSDMAQLAVSPDFFAFGESLKQDFAISLLPWIDRTRGIEETVIQMCLNQSHCDHLPAARNRLENYLLNRNIPLYPASVRPGSSTTARRDSSAANAPLAETLLALSTPQNVTDSSASPWGDPRSHGRSSFDPDYAHAIRQHTSRAGSLEGHRVTRPDGSTTPTPATMHNLFGQLQLQ</sequence>
<dbReference type="eggNOG" id="KOG2700">
    <property type="taxonomic scope" value="Eukaryota"/>
</dbReference>
<evidence type="ECO:0000256" key="7">
    <source>
        <dbReference type="ARBA" id="ARBA00017058"/>
    </source>
</evidence>
<dbReference type="GO" id="GO:0070626">
    <property type="term" value="F:(S)-2-(5-amino-1-(5-phospho-D-ribosyl)imidazole-4-carboxamido) succinate lyase (fumarate-forming) activity"/>
    <property type="evidence" value="ECO:0007669"/>
    <property type="project" value="TreeGrafter"/>
</dbReference>
<dbReference type="Gene3D" id="1.20.200.10">
    <property type="entry name" value="Fumarase/aspartase (Central domain)"/>
    <property type="match status" value="1"/>
</dbReference>
<dbReference type="GO" id="GO:0005829">
    <property type="term" value="C:cytosol"/>
    <property type="evidence" value="ECO:0007669"/>
    <property type="project" value="TreeGrafter"/>
</dbReference>
<keyword evidence="17" id="KW-1185">Reference proteome</keyword>
<feature type="region of interest" description="Disordered" evidence="13">
    <location>
        <begin position="680"/>
        <end position="758"/>
    </location>
</feature>
<dbReference type="InterPro" id="IPR004087">
    <property type="entry name" value="KH_dom"/>
</dbReference>
<dbReference type="Pfam" id="PF10397">
    <property type="entry name" value="ADSL_C"/>
    <property type="match status" value="1"/>
</dbReference>
<evidence type="ECO:0000256" key="12">
    <source>
        <dbReference type="PROSITE-ProRule" id="PRU00117"/>
    </source>
</evidence>
<feature type="domain" description="K Homology" evidence="14">
    <location>
        <begin position="1556"/>
        <end position="1624"/>
    </location>
</feature>
<evidence type="ECO:0000313" key="16">
    <source>
        <dbReference type="EMBL" id="GAA93783.1"/>
    </source>
</evidence>
<dbReference type="Pfam" id="PF00206">
    <property type="entry name" value="Lyase_1"/>
    <property type="match status" value="1"/>
</dbReference>
<evidence type="ECO:0000256" key="13">
    <source>
        <dbReference type="SAM" id="MobiDB-lite"/>
    </source>
</evidence>
<dbReference type="HOGENOM" id="CLU_002398_0_0_1"/>
<evidence type="ECO:0000256" key="9">
    <source>
        <dbReference type="ARBA" id="ARBA00023239"/>
    </source>
</evidence>
<dbReference type="InterPro" id="IPR004088">
    <property type="entry name" value="KH_dom_type_1"/>
</dbReference>
<keyword evidence="8" id="KW-0658">Purine biosynthesis</keyword>
<dbReference type="InterPro" id="IPR056553">
    <property type="entry name" value="KH_Mug60-KHD4"/>
</dbReference>
<comment type="similarity">
    <text evidence="4">Belongs to the lyase 1 family. Adenylosuccinate lyase subfamily.</text>
</comment>
<dbReference type="SMART" id="SM00322">
    <property type="entry name" value="KH"/>
    <property type="match status" value="3"/>
</dbReference>
<dbReference type="InterPro" id="IPR036612">
    <property type="entry name" value="KH_dom_type_1_sf"/>
</dbReference>
<keyword evidence="9" id="KW-0456">Lyase</keyword>
<dbReference type="NCBIfam" id="TIGR00928">
    <property type="entry name" value="purB"/>
    <property type="match status" value="1"/>
</dbReference>
<evidence type="ECO:0000256" key="10">
    <source>
        <dbReference type="ARBA" id="ARBA00030717"/>
    </source>
</evidence>
<dbReference type="FunFam" id="1.10.40.30:FF:000005">
    <property type="entry name" value="Adenylosuccinate lyase"/>
    <property type="match status" value="1"/>
</dbReference>
<dbReference type="InParanoid" id="G7DTD6"/>
<evidence type="ECO:0000256" key="11">
    <source>
        <dbReference type="ARBA" id="ARBA00047513"/>
    </source>
</evidence>
<dbReference type="CDD" id="cd03302">
    <property type="entry name" value="Adenylsuccinate_lyase_2"/>
    <property type="match status" value="1"/>
</dbReference>
<dbReference type="PROSITE" id="PS50084">
    <property type="entry name" value="KH_TYPE_1"/>
    <property type="match status" value="2"/>
</dbReference>
<dbReference type="EMBL" id="BABT02000025">
    <property type="protein sequence ID" value="GAA93783.1"/>
    <property type="molecule type" value="Genomic_DNA"/>
</dbReference>
<feature type="compositionally biased region" description="Polar residues" evidence="13">
    <location>
        <begin position="1738"/>
        <end position="1749"/>
    </location>
</feature>
<dbReference type="InterPro" id="IPR004769">
    <property type="entry name" value="Pur_lyase"/>
</dbReference>
<feature type="region of interest" description="Disordered" evidence="13">
    <location>
        <begin position="801"/>
        <end position="891"/>
    </location>
</feature>
<dbReference type="PRINTS" id="PR00149">
    <property type="entry name" value="FUMRATELYASE"/>
</dbReference>
<dbReference type="SUPFAM" id="SSF48557">
    <property type="entry name" value="L-aspartase-like"/>
    <property type="match status" value="1"/>
</dbReference>
<feature type="domain" description="K Homology" evidence="14">
    <location>
        <begin position="1471"/>
        <end position="1548"/>
    </location>
</feature>
<gene>
    <name evidence="16" type="primary">Mo00429</name>
    <name evidence="16" type="ORF">E5Q_00429</name>
</gene>
<dbReference type="FunFam" id="1.10.275.60:FF:000001">
    <property type="entry name" value="Adenylosuccinate lyase"/>
    <property type="match status" value="1"/>
</dbReference>
<dbReference type="PANTHER" id="PTHR43172:SF1">
    <property type="entry name" value="ADENYLOSUCCINATE LYASE"/>
    <property type="match status" value="1"/>
</dbReference>
<dbReference type="Gene3D" id="1.10.40.30">
    <property type="entry name" value="Fumarase/aspartase (C-terminal domain)"/>
    <property type="match status" value="1"/>
</dbReference>
<dbReference type="InterPro" id="IPR022761">
    <property type="entry name" value="Fumarate_lyase_N"/>
</dbReference>
<dbReference type="Pfam" id="PF00013">
    <property type="entry name" value="KH_1"/>
    <property type="match status" value="1"/>
</dbReference>
<comment type="subunit">
    <text evidence="5">Homotetramer. Residues from neighboring subunits contribute catalytic and substrate-binding residues to each active site.</text>
</comment>
<evidence type="ECO:0000256" key="6">
    <source>
        <dbReference type="ARBA" id="ARBA00012339"/>
    </source>
</evidence>
<feature type="compositionally biased region" description="Low complexity" evidence="13">
    <location>
        <begin position="680"/>
        <end position="694"/>
    </location>
</feature>
<accession>G7DTD6</accession>
<evidence type="ECO:0000256" key="1">
    <source>
        <dbReference type="ARBA" id="ARBA00000598"/>
    </source>
</evidence>
<dbReference type="InterPro" id="IPR000362">
    <property type="entry name" value="Fumarate_lyase_fam"/>
</dbReference>
<dbReference type="PROSITE" id="PS00163">
    <property type="entry name" value="FUMARATE_LYASES"/>
    <property type="match status" value="1"/>
</dbReference>
<dbReference type="InterPro" id="IPR020557">
    <property type="entry name" value="Fumarate_lyase_CS"/>
</dbReference>
<evidence type="ECO:0000256" key="5">
    <source>
        <dbReference type="ARBA" id="ARBA00011668"/>
    </source>
</evidence>
<dbReference type="Pfam" id="PF24563">
    <property type="entry name" value="KH_Mug60-KHD4"/>
    <property type="match status" value="1"/>
</dbReference>
<dbReference type="STRING" id="764103.G7DTD6"/>
<dbReference type="EC" id="4.3.2.2" evidence="6"/>
<feature type="compositionally biased region" description="Basic and acidic residues" evidence="13">
    <location>
        <begin position="1754"/>
        <end position="1768"/>
    </location>
</feature>
<evidence type="ECO:0000313" key="17">
    <source>
        <dbReference type="Proteomes" id="UP000009131"/>
    </source>
</evidence>
<evidence type="ECO:0000256" key="8">
    <source>
        <dbReference type="ARBA" id="ARBA00022755"/>
    </source>
</evidence>
<dbReference type="InterPro" id="IPR019468">
    <property type="entry name" value="AdenyloSucc_lyase_C"/>
</dbReference>
<feature type="domain" description="Adenylosuccinate lyase C-terminal" evidence="15">
    <location>
        <begin position="402"/>
        <end position="486"/>
    </location>
</feature>
<dbReference type="SUPFAM" id="SSF54791">
    <property type="entry name" value="Eukaryotic type KH-domain (KH-domain type I)"/>
    <property type="match status" value="4"/>
</dbReference>
<dbReference type="UniPathway" id="UPA00075">
    <property type="reaction ID" value="UER00336"/>
</dbReference>
<reference evidence="16 17" key="1">
    <citation type="journal article" date="2011" name="J. Gen. Appl. Microbiol.">
        <title>Draft genome sequencing of the enigmatic basidiomycete Mixia osmundae.</title>
        <authorList>
            <person name="Nishida H."/>
            <person name="Nagatsuka Y."/>
            <person name="Sugiyama J."/>
        </authorList>
    </citation>
    <scope>NUCLEOTIDE SEQUENCE [LARGE SCALE GENOMIC DNA]</scope>
    <source>
        <strain evidence="17">CBS 9802 / IAM 14324 / JCM 22182 / KY 12970</strain>
    </source>
</reference>